<feature type="region of interest" description="Disordered" evidence="1">
    <location>
        <begin position="25"/>
        <end position="44"/>
    </location>
</feature>
<dbReference type="Pfam" id="PF14269">
    <property type="entry name" value="Arylsulfotran_2"/>
    <property type="match status" value="1"/>
</dbReference>
<dbReference type="Proteomes" id="UP000660729">
    <property type="component" value="Unassembled WGS sequence"/>
</dbReference>
<dbReference type="OrthoDB" id="5427350at2759"/>
<sequence>MKVYDESQVTPGYILMSPFTAPPGGNLNAGSDSGSSSSSPESLTELLENQIQTGPYIFDSDGTLIFSGYGVGGGMYTHDVKIARINGSSYLTYFSGVDPTAGARGQGVVMDTSYRVVDTINTGNGKAGNDIHEFTILADEGTALTTIFEPTHYNLKPQGLDQPWGYVVQGIMQEINIATGDVKFEWQAIDHVDPSESYHPYNRTDPTGNGTTSSTAWDFFSQTGDYLISSRYMCALYRLDAKTGKIVWQLGDMSNQFKFNGLNTTFAFQHHARIRSENGTRAIISIFDNGSDGFVTRSKASSGIFMEVDTANMTATQLKQFYFPEPNLSTSQGSTQLLCNGNVFMGWGSLPRISEYASSGECVMAASFAPISAVSENYRAFKIPKEDWIGMPESKPAIWSYANSTSSPLSIFVSWNGATEIKQWEFWGQTDAGAMNSTHLGTIPKHGFETVFNATQYYPYAYAEAIDAKGKSLGKSLVQKTYVVGS</sequence>
<dbReference type="InterPro" id="IPR053143">
    <property type="entry name" value="Arylsulfate_ST"/>
</dbReference>
<gene>
    <name evidence="2" type="ORF">HII31_02089</name>
</gene>
<comment type="caution">
    <text evidence="2">The sequence shown here is derived from an EMBL/GenBank/DDBJ whole genome shotgun (WGS) entry which is preliminary data.</text>
</comment>
<dbReference type="InterPro" id="IPR039535">
    <property type="entry name" value="ASST-like"/>
</dbReference>
<dbReference type="AlphaFoldDB" id="A0A8H6RSL0"/>
<accession>A0A8H6RSL0</accession>
<evidence type="ECO:0000313" key="2">
    <source>
        <dbReference type="EMBL" id="KAF7196719.1"/>
    </source>
</evidence>
<name>A0A8H6RSL0_9PEZI</name>
<protein>
    <recommendedName>
        <fullName evidence="4">ASST-domain-containing protein</fullName>
    </recommendedName>
</protein>
<evidence type="ECO:0000313" key="3">
    <source>
        <dbReference type="Proteomes" id="UP000660729"/>
    </source>
</evidence>
<dbReference type="PANTHER" id="PTHR35340:SF9">
    <property type="entry name" value="ASST-DOMAIN-CONTAINING PROTEIN"/>
    <property type="match status" value="1"/>
</dbReference>
<dbReference type="PANTHER" id="PTHR35340">
    <property type="entry name" value="PQQ ENZYME REPEAT PROTEIN-RELATED"/>
    <property type="match status" value="1"/>
</dbReference>
<keyword evidence="3" id="KW-1185">Reference proteome</keyword>
<reference evidence="2" key="1">
    <citation type="submission" date="2020-04" db="EMBL/GenBank/DDBJ databases">
        <title>Draft genome resource of the tomato pathogen Pseudocercospora fuligena.</title>
        <authorList>
            <person name="Zaccaron A."/>
        </authorList>
    </citation>
    <scope>NUCLEOTIDE SEQUENCE</scope>
    <source>
        <strain evidence="2">PF001</strain>
    </source>
</reference>
<evidence type="ECO:0000256" key="1">
    <source>
        <dbReference type="SAM" id="MobiDB-lite"/>
    </source>
</evidence>
<organism evidence="2 3">
    <name type="scientific">Pseudocercospora fuligena</name>
    <dbReference type="NCBI Taxonomy" id="685502"/>
    <lineage>
        <taxon>Eukaryota</taxon>
        <taxon>Fungi</taxon>
        <taxon>Dikarya</taxon>
        <taxon>Ascomycota</taxon>
        <taxon>Pezizomycotina</taxon>
        <taxon>Dothideomycetes</taxon>
        <taxon>Dothideomycetidae</taxon>
        <taxon>Mycosphaerellales</taxon>
        <taxon>Mycosphaerellaceae</taxon>
        <taxon>Pseudocercospora</taxon>
    </lineage>
</organism>
<proteinExistence type="predicted"/>
<evidence type="ECO:0008006" key="4">
    <source>
        <dbReference type="Google" id="ProtNLM"/>
    </source>
</evidence>
<dbReference type="EMBL" id="JABCIY010000024">
    <property type="protein sequence ID" value="KAF7196719.1"/>
    <property type="molecule type" value="Genomic_DNA"/>
</dbReference>